<keyword evidence="8 10" id="KW-0131">Cell cycle</keyword>
<dbReference type="Pfam" id="PF03033">
    <property type="entry name" value="Glyco_transf_28"/>
    <property type="match status" value="1"/>
</dbReference>
<dbReference type="GO" id="GO:0005975">
    <property type="term" value="P:carbohydrate metabolic process"/>
    <property type="evidence" value="ECO:0007669"/>
    <property type="project" value="InterPro"/>
</dbReference>
<evidence type="ECO:0000256" key="7">
    <source>
        <dbReference type="ARBA" id="ARBA00023136"/>
    </source>
</evidence>
<evidence type="ECO:0000256" key="8">
    <source>
        <dbReference type="ARBA" id="ARBA00023306"/>
    </source>
</evidence>
<dbReference type="CDD" id="cd03785">
    <property type="entry name" value="GT28_MurG"/>
    <property type="match status" value="1"/>
</dbReference>
<dbReference type="GO" id="GO:0005886">
    <property type="term" value="C:plasma membrane"/>
    <property type="evidence" value="ECO:0007669"/>
    <property type="project" value="UniProtKB-SubCell"/>
</dbReference>
<dbReference type="InterPro" id="IPR004276">
    <property type="entry name" value="GlycoTrans_28_N"/>
</dbReference>
<dbReference type="Proteomes" id="UP000787472">
    <property type="component" value="Unassembled WGS sequence"/>
</dbReference>
<dbReference type="PANTHER" id="PTHR21015:SF22">
    <property type="entry name" value="GLYCOSYLTRANSFERASE"/>
    <property type="match status" value="1"/>
</dbReference>
<keyword evidence="9 10" id="KW-0961">Cell wall biogenesis/degradation</keyword>
<dbReference type="GO" id="GO:0008360">
    <property type="term" value="P:regulation of cell shape"/>
    <property type="evidence" value="ECO:0007669"/>
    <property type="project" value="UniProtKB-KW"/>
</dbReference>
<dbReference type="RefSeq" id="WP_167183185.1">
    <property type="nucleotide sequence ID" value="NZ_JAAONZ010000003.1"/>
</dbReference>
<evidence type="ECO:0000259" key="12">
    <source>
        <dbReference type="Pfam" id="PF04101"/>
    </source>
</evidence>
<dbReference type="HAMAP" id="MF_00033">
    <property type="entry name" value="MurG"/>
    <property type="match status" value="1"/>
</dbReference>
<dbReference type="AlphaFoldDB" id="A0A9E5JUE4"/>
<dbReference type="PANTHER" id="PTHR21015">
    <property type="entry name" value="UDP-N-ACETYLGLUCOSAMINE--N-ACETYLMURAMYL-(PENTAPEPTIDE) PYROPHOSPHORYL-UNDECAPRENOL N-ACETYLGLUCOSAMINE TRANSFERASE 1"/>
    <property type="match status" value="1"/>
</dbReference>
<dbReference type="EMBL" id="JAAONZ010000003">
    <property type="protein sequence ID" value="NHO65080.1"/>
    <property type="molecule type" value="Genomic_DNA"/>
</dbReference>
<feature type="binding site" evidence="10">
    <location>
        <position position="127"/>
    </location>
    <ligand>
        <name>UDP-N-acetyl-alpha-D-glucosamine</name>
        <dbReference type="ChEBI" id="CHEBI:57705"/>
    </ligand>
</feature>
<dbReference type="InterPro" id="IPR007235">
    <property type="entry name" value="Glyco_trans_28_C"/>
</dbReference>
<keyword evidence="14" id="KW-1185">Reference proteome</keyword>
<evidence type="ECO:0000256" key="10">
    <source>
        <dbReference type="HAMAP-Rule" id="MF_00033"/>
    </source>
</evidence>
<evidence type="ECO:0000256" key="2">
    <source>
        <dbReference type="ARBA" id="ARBA00022618"/>
    </source>
</evidence>
<organism evidence="13 14">
    <name type="scientific">Pseudomaricurvus hydrocarbonicus</name>
    <dbReference type="NCBI Taxonomy" id="1470433"/>
    <lineage>
        <taxon>Bacteria</taxon>
        <taxon>Pseudomonadati</taxon>
        <taxon>Pseudomonadota</taxon>
        <taxon>Gammaproteobacteria</taxon>
        <taxon>Cellvibrionales</taxon>
        <taxon>Cellvibrionaceae</taxon>
        <taxon>Pseudomaricurvus</taxon>
    </lineage>
</organism>
<keyword evidence="7 10" id="KW-0472">Membrane</keyword>
<keyword evidence="1 10" id="KW-1003">Cell membrane</keyword>
<evidence type="ECO:0000256" key="3">
    <source>
        <dbReference type="ARBA" id="ARBA00022676"/>
    </source>
</evidence>
<gene>
    <name evidence="10 13" type="primary">murG</name>
    <name evidence="13" type="ORF">G8770_05940</name>
</gene>
<dbReference type="EC" id="2.4.1.227" evidence="10"/>
<dbReference type="GO" id="GO:0050511">
    <property type="term" value="F:undecaprenyldiphospho-muramoylpentapeptide beta-N-acetylglucosaminyltransferase activity"/>
    <property type="evidence" value="ECO:0007669"/>
    <property type="project" value="UniProtKB-UniRule"/>
</dbReference>
<comment type="function">
    <text evidence="10">Cell wall formation. Catalyzes the transfer of a GlcNAc subunit on undecaprenyl-pyrophosphoryl-MurNAc-pentapeptide (lipid intermediate I) to form undecaprenyl-pyrophosphoryl-MurNAc-(pentapeptide)GlcNAc (lipid intermediate II).</text>
</comment>
<evidence type="ECO:0000256" key="1">
    <source>
        <dbReference type="ARBA" id="ARBA00022475"/>
    </source>
</evidence>
<dbReference type="GO" id="GO:0071555">
    <property type="term" value="P:cell wall organization"/>
    <property type="evidence" value="ECO:0007669"/>
    <property type="project" value="UniProtKB-KW"/>
</dbReference>
<dbReference type="GO" id="GO:0009252">
    <property type="term" value="P:peptidoglycan biosynthetic process"/>
    <property type="evidence" value="ECO:0007669"/>
    <property type="project" value="UniProtKB-UniRule"/>
</dbReference>
<evidence type="ECO:0000313" key="14">
    <source>
        <dbReference type="Proteomes" id="UP000787472"/>
    </source>
</evidence>
<feature type="binding site" evidence="10">
    <location>
        <begin position="15"/>
        <end position="17"/>
    </location>
    <ligand>
        <name>UDP-N-acetyl-alpha-D-glucosamine</name>
        <dbReference type="ChEBI" id="CHEBI:57705"/>
    </ligand>
</feature>
<dbReference type="Gene3D" id="3.40.50.2000">
    <property type="entry name" value="Glycogen Phosphorylase B"/>
    <property type="match status" value="2"/>
</dbReference>
<dbReference type="NCBIfam" id="TIGR01133">
    <property type="entry name" value="murG"/>
    <property type="match status" value="1"/>
</dbReference>
<comment type="similarity">
    <text evidence="10">Belongs to the glycosyltransferase 28 family. MurG subfamily.</text>
</comment>
<keyword evidence="2 10" id="KW-0132">Cell division</keyword>
<feature type="domain" description="Glycosyltransferase family 28 N-terminal" evidence="11">
    <location>
        <begin position="8"/>
        <end position="145"/>
    </location>
</feature>
<keyword evidence="3 10" id="KW-0328">Glycosyltransferase</keyword>
<keyword evidence="5 10" id="KW-0133">Cell shape</keyword>
<comment type="catalytic activity">
    <reaction evidence="10">
        <text>di-trans,octa-cis-undecaprenyl diphospho-N-acetyl-alpha-D-muramoyl-L-alanyl-D-glutamyl-meso-2,6-diaminopimeloyl-D-alanyl-D-alanine + UDP-N-acetyl-alpha-D-glucosamine = di-trans,octa-cis-undecaprenyl diphospho-[N-acetyl-alpha-D-glucosaminyl-(1-&gt;4)]-N-acetyl-alpha-D-muramoyl-L-alanyl-D-glutamyl-meso-2,6-diaminopimeloyl-D-alanyl-D-alanine + UDP + H(+)</text>
        <dbReference type="Rhea" id="RHEA:31227"/>
        <dbReference type="ChEBI" id="CHEBI:15378"/>
        <dbReference type="ChEBI" id="CHEBI:57705"/>
        <dbReference type="ChEBI" id="CHEBI:58223"/>
        <dbReference type="ChEBI" id="CHEBI:61387"/>
        <dbReference type="ChEBI" id="CHEBI:61388"/>
        <dbReference type="EC" id="2.4.1.227"/>
    </reaction>
</comment>
<evidence type="ECO:0000256" key="9">
    <source>
        <dbReference type="ARBA" id="ARBA00023316"/>
    </source>
</evidence>
<keyword evidence="6 10" id="KW-0573">Peptidoglycan synthesis</keyword>
<dbReference type="Pfam" id="PF04101">
    <property type="entry name" value="Glyco_tran_28_C"/>
    <property type="match status" value="1"/>
</dbReference>
<comment type="pathway">
    <text evidence="10">Cell wall biogenesis; peptidoglycan biosynthesis.</text>
</comment>
<evidence type="ECO:0000256" key="4">
    <source>
        <dbReference type="ARBA" id="ARBA00022679"/>
    </source>
</evidence>
<accession>A0A9E5JUE4</accession>
<feature type="binding site" evidence="10">
    <location>
        <position position="247"/>
    </location>
    <ligand>
        <name>UDP-N-acetyl-alpha-D-glucosamine</name>
        <dbReference type="ChEBI" id="CHEBI:57705"/>
    </ligand>
</feature>
<name>A0A9E5JUE4_9GAMM</name>
<proteinExistence type="inferred from homology"/>
<dbReference type="InterPro" id="IPR006009">
    <property type="entry name" value="GlcNAc_MurG"/>
</dbReference>
<protein>
    <recommendedName>
        <fullName evidence="10">UDP-N-acetylglucosamine--N-acetylmuramyl-(pentapeptide) pyrophosphoryl-undecaprenol N-acetylglucosamine transferase</fullName>
        <ecNumber evidence="10">2.4.1.227</ecNumber>
    </recommendedName>
    <alternativeName>
        <fullName evidence="10">Undecaprenyl-PP-MurNAc-pentapeptide-UDPGlcNAc GlcNAc transferase</fullName>
    </alternativeName>
</protein>
<feature type="binding site" evidence="10">
    <location>
        <position position="292"/>
    </location>
    <ligand>
        <name>UDP-N-acetyl-alpha-D-glucosamine</name>
        <dbReference type="ChEBI" id="CHEBI:57705"/>
    </ligand>
</feature>
<evidence type="ECO:0000256" key="6">
    <source>
        <dbReference type="ARBA" id="ARBA00022984"/>
    </source>
</evidence>
<feature type="binding site" evidence="10">
    <location>
        <position position="193"/>
    </location>
    <ligand>
        <name>UDP-N-acetyl-alpha-D-glucosamine</name>
        <dbReference type="ChEBI" id="CHEBI:57705"/>
    </ligand>
</feature>
<comment type="subcellular location">
    <subcellularLocation>
        <location evidence="10">Cell membrane</location>
        <topology evidence="10">Peripheral membrane protein</topology>
        <orientation evidence="10">Cytoplasmic side</orientation>
    </subcellularLocation>
</comment>
<reference evidence="13" key="1">
    <citation type="submission" date="2020-03" db="EMBL/GenBank/DDBJ databases">
        <authorList>
            <person name="Guo F."/>
        </authorList>
    </citation>
    <scope>NUCLEOTIDE SEQUENCE</scope>
    <source>
        <strain evidence="13">JCM 30134</strain>
    </source>
</reference>
<keyword evidence="4 10" id="KW-0808">Transferase</keyword>
<feature type="binding site" evidence="10">
    <location>
        <position position="163"/>
    </location>
    <ligand>
        <name>UDP-N-acetyl-alpha-D-glucosamine</name>
        <dbReference type="ChEBI" id="CHEBI:57705"/>
    </ligand>
</feature>
<feature type="binding site" evidence="10">
    <location>
        <begin position="266"/>
        <end position="271"/>
    </location>
    <ligand>
        <name>UDP-N-acetyl-alpha-D-glucosamine</name>
        <dbReference type="ChEBI" id="CHEBI:57705"/>
    </ligand>
</feature>
<comment type="caution">
    <text evidence="13">The sequence shown here is derived from an EMBL/GenBank/DDBJ whole genome shotgun (WGS) entry which is preliminary data.</text>
</comment>
<dbReference type="SUPFAM" id="SSF53756">
    <property type="entry name" value="UDP-Glycosyltransferase/glycogen phosphorylase"/>
    <property type="match status" value="1"/>
</dbReference>
<feature type="domain" description="Glycosyl transferase family 28 C-terminal" evidence="12">
    <location>
        <begin position="187"/>
        <end position="351"/>
    </location>
</feature>
<evidence type="ECO:0000313" key="13">
    <source>
        <dbReference type="EMBL" id="NHO65080.1"/>
    </source>
</evidence>
<sequence length="369" mass="39247">MSQSDLNIVIMAGGTGGHVFPALAVAEELRQRGVKLSWLGTARGIEAELVPAAGIPLHCLTIEGVRGKGLLTKLKAPFLLVSAVWEARSILKREQADAVLGLGGFASGPGGVAAWLLGKPVLIHEQNAVAGTTNRWLARLAQCVMEAFPGSLPNAVHVGNPVRKAIAEVAPLHLSALSQEAQPPLKVLVLGGSLGALALNEMIPAAVALLADELRPEIKHQTGKKNLEFTEQQYQQANVTAEVLSFIDDMAAVYEWADVVICRAGALTVSELTLAGRGALLVPYPYAIDDHQTHNAQWLENNGAGLVRQQKDLSPQIIADFIRNVSVDREQLMAMSKNARALAMPDAAKQVASYCEQAARGSDKEAAHE</sequence>
<dbReference type="GO" id="GO:0051301">
    <property type="term" value="P:cell division"/>
    <property type="evidence" value="ECO:0007669"/>
    <property type="project" value="UniProtKB-KW"/>
</dbReference>
<evidence type="ECO:0000256" key="5">
    <source>
        <dbReference type="ARBA" id="ARBA00022960"/>
    </source>
</evidence>
<evidence type="ECO:0000259" key="11">
    <source>
        <dbReference type="Pfam" id="PF03033"/>
    </source>
</evidence>